<evidence type="ECO:0000256" key="1">
    <source>
        <dbReference type="ARBA" id="ARBA00004308"/>
    </source>
</evidence>
<dbReference type="PANTHER" id="PTHR47980">
    <property type="entry name" value="LD44762P"/>
    <property type="match status" value="1"/>
</dbReference>
<dbReference type="PRINTS" id="PR00449">
    <property type="entry name" value="RASTRNSFRMNG"/>
</dbReference>
<keyword evidence="8" id="KW-1185">Reference proteome</keyword>
<dbReference type="SMART" id="SM00173">
    <property type="entry name" value="RAS"/>
    <property type="match status" value="1"/>
</dbReference>
<dbReference type="GO" id="GO:0005525">
    <property type="term" value="F:GTP binding"/>
    <property type="evidence" value="ECO:0007669"/>
    <property type="project" value="UniProtKB-KW"/>
</dbReference>
<evidence type="ECO:0000256" key="5">
    <source>
        <dbReference type="ARBA" id="ARBA00023136"/>
    </source>
</evidence>
<dbReference type="SMART" id="SM00177">
    <property type="entry name" value="ARF"/>
    <property type="match status" value="1"/>
</dbReference>
<dbReference type="AlphaFoldDB" id="A0A1R2ALG7"/>
<comment type="caution">
    <text evidence="7">The sequence shown here is derived from an EMBL/GenBank/DDBJ whole genome shotgun (WGS) entry which is preliminary data.</text>
</comment>
<keyword evidence="3" id="KW-0547">Nucleotide-binding</keyword>
<dbReference type="FunFam" id="3.40.50.300:FF:000586">
    <property type="entry name" value="Rab family GTPase"/>
    <property type="match status" value="1"/>
</dbReference>
<dbReference type="PROSITE" id="PS51420">
    <property type="entry name" value="RHO"/>
    <property type="match status" value="1"/>
</dbReference>
<proteinExistence type="inferred from homology"/>
<reference evidence="7 8" key="1">
    <citation type="submission" date="2016-11" db="EMBL/GenBank/DDBJ databases">
        <title>The macronuclear genome of Stentor coeruleus: a giant cell with tiny introns.</title>
        <authorList>
            <person name="Slabodnick M."/>
            <person name="Ruby J.G."/>
            <person name="Reiff S.B."/>
            <person name="Swart E.C."/>
            <person name="Gosai S."/>
            <person name="Prabakaran S."/>
            <person name="Witkowska E."/>
            <person name="Larue G.E."/>
            <person name="Fisher S."/>
            <person name="Freeman R.M."/>
            <person name="Gunawardena J."/>
            <person name="Chu W."/>
            <person name="Stover N.A."/>
            <person name="Gregory B.D."/>
            <person name="Nowacki M."/>
            <person name="Derisi J."/>
            <person name="Roy S.W."/>
            <person name="Marshall W.F."/>
            <person name="Sood P."/>
        </authorList>
    </citation>
    <scope>NUCLEOTIDE SEQUENCE [LARGE SCALE GENOMIC DNA]</scope>
    <source>
        <strain evidence="7">WM001</strain>
    </source>
</reference>
<dbReference type="OrthoDB" id="9989112at2759"/>
<sequence>MSRRDYDYLFKMVLVGDSGVGKSCLLLRFADDTFSESYISTIGVDFRFKTLTVDGKIVKLQIWDTAGQERFRTITSAYYRGSDGVMLVFDKTSRDSFDHIPDWLDEINKYSESSSKVIIGNKQDSSEHIQVDEETGKKFAENRHMHYIETSALSGNQVSLAFEIMARELISKKSVTEQKGNKLSTVKPKKNIGCCQQL</sequence>
<evidence type="ECO:0000313" key="7">
    <source>
        <dbReference type="EMBL" id="OMJ65352.1"/>
    </source>
</evidence>
<dbReference type="Gene3D" id="3.40.50.300">
    <property type="entry name" value="P-loop containing nucleotide triphosphate hydrolases"/>
    <property type="match status" value="1"/>
</dbReference>
<dbReference type="PROSITE" id="PS51421">
    <property type="entry name" value="RAS"/>
    <property type="match status" value="1"/>
</dbReference>
<keyword evidence="6" id="KW-0449">Lipoprotein</keyword>
<evidence type="ECO:0000256" key="6">
    <source>
        <dbReference type="ARBA" id="ARBA00023288"/>
    </source>
</evidence>
<dbReference type="PROSITE" id="PS51419">
    <property type="entry name" value="RAB"/>
    <property type="match status" value="1"/>
</dbReference>
<comment type="subcellular location">
    <subcellularLocation>
        <location evidence="1">Endomembrane system</location>
    </subcellularLocation>
</comment>
<dbReference type="GO" id="GO:0003924">
    <property type="term" value="F:GTPase activity"/>
    <property type="evidence" value="ECO:0007669"/>
    <property type="project" value="InterPro"/>
</dbReference>
<dbReference type="SMART" id="SM00175">
    <property type="entry name" value="RAB"/>
    <property type="match status" value="1"/>
</dbReference>
<dbReference type="InterPro" id="IPR027417">
    <property type="entry name" value="P-loop_NTPase"/>
</dbReference>
<evidence type="ECO:0000256" key="3">
    <source>
        <dbReference type="ARBA" id="ARBA00022741"/>
    </source>
</evidence>
<dbReference type="SMART" id="SM00174">
    <property type="entry name" value="RHO"/>
    <property type="match status" value="1"/>
</dbReference>
<dbReference type="Pfam" id="PF00071">
    <property type="entry name" value="Ras"/>
    <property type="match status" value="1"/>
</dbReference>
<dbReference type="Proteomes" id="UP000187209">
    <property type="component" value="Unassembled WGS sequence"/>
</dbReference>
<dbReference type="InterPro" id="IPR005225">
    <property type="entry name" value="Small_GTP-bd"/>
</dbReference>
<keyword evidence="5" id="KW-0472">Membrane</keyword>
<dbReference type="GO" id="GO:0012505">
    <property type="term" value="C:endomembrane system"/>
    <property type="evidence" value="ECO:0007669"/>
    <property type="project" value="UniProtKB-SubCell"/>
</dbReference>
<dbReference type="InterPro" id="IPR050305">
    <property type="entry name" value="Small_GTPase_Rab"/>
</dbReference>
<gene>
    <name evidence="7" type="ORF">SteCoe_38407</name>
</gene>
<dbReference type="SMART" id="SM00176">
    <property type="entry name" value="RAN"/>
    <property type="match status" value="1"/>
</dbReference>
<accession>A0A1R2ALG7</accession>
<dbReference type="NCBIfam" id="TIGR00231">
    <property type="entry name" value="small_GTP"/>
    <property type="match status" value="1"/>
</dbReference>
<dbReference type="EMBL" id="MPUH01002201">
    <property type="protein sequence ID" value="OMJ65352.1"/>
    <property type="molecule type" value="Genomic_DNA"/>
</dbReference>
<dbReference type="InterPro" id="IPR001806">
    <property type="entry name" value="Small_GTPase"/>
</dbReference>
<comment type="similarity">
    <text evidence="2">Belongs to the small GTPase superfamily. Rab family.</text>
</comment>
<protein>
    <submittedName>
        <fullName evidence="7">Uncharacterized protein</fullName>
    </submittedName>
</protein>
<organism evidence="7 8">
    <name type="scientific">Stentor coeruleus</name>
    <dbReference type="NCBI Taxonomy" id="5963"/>
    <lineage>
        <taxon>Eukaryota</taxon>
        <taxon>Sar</taxon>
        <taxon>Alveolata</taxon>
        <taxon>Ciliophora</taxon>
        <taxon>Postciliodesmatophora</taxon>
        <taxon>Heterotrichea</taxon>
        <taxon>Heterotrichida</taxon>
        <taxon>Stentoridae</taxon>
        <taxon>Stentor</taxon>
    </lineage>
</organism>
<keyword evidence="4" id="KW-0342">GTP-binding</keyword>
<evidence type="ECO:0000313" key="8">
    <source>
        <dbReference type="Proteomes" id="UP000187209"/>
    </source>
</evidence>
<evidence type="ECO:0000256" key="2">
    <source>
        <dbReference type="ARBA" id="ARBA00006270"/>
    </source>
</evidence>
<name>A0A1R2ALG7_9CILI</name>
<evidence type="ECO:0000256" key="4">
    <source>
        <dbReference type="ARBA" id="ARBA00023134"/>
    </source>
</evidence>
<dbReference type="SUPFAM" id="SSF52540">
    <property type="entry name" value="P-loop containing nucleoside triphosphate hydrolases"/>
    <property type="match status" value="1"/>
</dbReference>